<dbReference type="GO" id="GO:0071949">
    <property type="term" value="F:FAD binding"/>
    <property type="evidence" value="ECO:0007669"/>
    <property type="project" value="InterPro"/>
</dbReference>
<dbReference type="PANTHER" id="PTHR13789:SF309">
    <property type="entry name" value="PUTATIVE (AFU_ORTHOLOGUE AFUA_6G14510)-RELATED"/>
    <property type="match status" value="1"/>
</dbReference>
<dbReference type="Pfam" id="PF01494">
    <property type="entry name" value="FAD_binding_3"/>
    <property type="match status" value="1"/>
</dbReference>
<dbReference type="SUPFAM" id="SSF51905">
    <property type="entry name" value="FAD/NAD(P)-binding domain"/>
    <property type="match status" value="1"/>
</dbReference>
<protein>
    <submittedName>
        <fullName evidence="4">FAD-dependent monooxygenase</fullName>
    </submittedName>
</protein>
<organism evidence="4 5">
    <name type="scientific">Marinomonas profundi</name>
    <dbReference type="NCBI Taxonomy" id="2726122"/>
    <lineage>
        <taxon>Bacteria</taxon>
        <taxon>Pseudomonadati</taxon>
        <taxon>Pseudomonadota</taxon>
        <taxon>Gammaproteobacteria</taxon>
        <taxon>Oceanospirillales</taxon>
        <taxon>Oceanospirillaceae</taxon>
        <taxon>Marinomonas</taxon>
    </lineage>
</organism>
<evidence type="ECO:0000256" key="1">
    <source>
        <dbReference type="ARBA" id="ARBA00023002"/>
    </source>
</evidence>
<name>A0A847R8Z0_9GAMM</name>
<evidence type="ECO:0000256" key="2">
    <source>
        <dbReference type="ARBA" id="ARBA00023033"/>
    </source>
</evidence>
<dbReference type="GO" id="GO:0004497">
    <property type="term" value="F:monooxygenase activity"/>
    <property type="evidence" value="ECO:0007669"/>
    <property type="project" value="UniProtKB-KW"/>
</dbReference>
<evidence type="ECO:0000259" key="3">
    <source>
        <dbReference type="Pfam" id="PF01494"/>
    </source>
</evidence>
<feature type="domain" description="FAD-binding" evidence="3">
    <location>
        <begin position="29"/>
        <end position="341"/>
    </location>
</feature>
<dbReference type="InterPro" id="IPR002938">
    <property type="entry name" value="FAD-bd"/>
</dbReference>
<reference evidence="4 5" key="1">
    <citation type="submission" date="2020-04" db="EMBL/GenBank/DDBJ databases">
        <title>Marinomonas sp. M1K-6 isolated from the deep seawater of the Mariana Trench.</title>
        <authorList>
            <person name="Li Y."/>
        </authorList>
    </citation>
    <scope>NUCLEOTIDE SEQUENCE [LARGE SCALE GENOMIC DNA]</scope>
    <source>
        <strain evidence="4 5">M1K-6</strain>
    </source>
</reference>
<keyword evidence="2 4" id="KW-0503">Monooxygenase</keyword>
<keyword evidence="1" id="KW-0560">Oxidoreductase</keyword>
<dbReference type="Gene3D" id="3.50.50.60">
    <property type="entry name" value="FAD/NAD(P)-binding domain"/>
    <property type="match status" value="1"/>
</dbReference>
<evidence type="ECO:0000313" key="5">
    <source>
        <dbReference type="Proteomes" id="UP000586067"/>
    </source>
</evidence>
<accession>A0A847R8Z0</accession>
<dbReference type="PRINTS" id="PR00420">
    <property type="entry name" value="RNGMNOXGNASE"/>
</dbReference>
<keyword evidence="5" id="KW-1185">Reference proteome</keyword>
<dbReference type="Proteomes" id="UP000586067">
    <property type="component" value="Unassembled WGS sequence"/>
</dbReference>
<proteinExistence type="predicted"/>
<dbReference type="InterPro" id="IPR050493">
    <property type="entry name" value="FAD-dep_Monooxygenase_BioMet"/>
</dbReference>
<comment type="caution">
    <text evidence="4">The sequence shown here is derived from an EMBL/GenBank/DDBJ whole genome shotgun (WGS) entry which is preliminary data.</text>
</comment>
<dbReference type="PANTHER" id="PTHR13789">
    <property type="entry name" value="MONOOXYGENASE"/>
    <property type="match status" value="1"/>
</dbReference>
<gene>
    <name evidence="4" type="ORF">HGG82_15100</name>
</gene>
<dbReference type="EMBL" id="JABAEK010000023">
    <property type="protein sequence ID" value="NLQ18933.1"/>
    <property type="molecule type" value="Genomic_DNA"/>
</dbReference>
<sequence>MIQSMTKIGIRRLIMTDIKNVSWEKGKRVAIIGAGPGGVSAALGLLRQGYDVRIFEKSAEPKPLGGAVLLSVPVLAVLRYYGVDLNNFGSFTVTEFRNHKGKLRAKLPFNKKVEESFGIKGWHYGMLRANAFEKMMNLLPEGTIVGNSDFDRYEESSDQVTVYFKNGEFVEADIVVGADGIRSGVSSQAFGEPDLFHVGLRVWLAWCNPIDGIPKQQGVISHSHKYQASFFPMMHNGKPGYEWWIVEPVKENEPHPKDPKAYITDILKGWFDPLPRFPEATDFDKQVFAWDIYNRPSMKKWSKGRVVCLGDAVHPVSPYAAYGMGMAIEDGYFLATFLGGVNLSDAAAVQEGFVGFEGERVDYVNHHVEFARELGKRFHHAPYPVAKVRDFVFDHTAVLQKLIAKDYLGDAEKMSLSMTELHV</sequence>
<dbReference type="AlphaFoldDB" id="A0A847R8Z0"/>
<evidence type="ECO:0000313" key="4">
    <source>
        <dbReference type="EMBL" id="NLQ18933.1"/>
    </source>
</evidence>
<dbReference type="InterPro" id="IPR036188">
    <property type="entry name" value="FAD/NAD-bd_sf"/>
</dbReference>